<dbReference type="GO" id="GO:0005737">
    <property type="term" value="C:cytoplasm"/>
    <property type="evidence" value="ECO:0007669"/>
    <property type="project" value="TreeGrafter"/>
</dbReference>
<dbReference type="Gene3D" id="1.20.1050.10">
    <property type="match status" value="1"/>
</dbReference>
<proteinExistence type="evidence at transcript level"/>
<dbReference type="InterPro" id="IPR010987">
    <property type="entry name" value="Glutathione-S-Trfase_C-like"/>
</dbReference>
<protein>
    <submittedName>
        <fullName evidence="2">Putative glutathione S-transferase</fullName>
    </submittedName>
</protein>
<dbReference type="SUPFAM" id="SSF47616">
    <property type="entry name" value="GST C-terminal domain-like"/>
    <property type="match status" value="1"/>
</dbReference>
<organism evidence="2">
    <name type="scientific">Spirobranchus lamarcki</name>
    <name type="common">Keelworm</name>
    <name type="synonym">Pomatoceros lamarcki</name>
    <dbReference type="NCBI Taxonomy" id="2082999"/>
    <lineage>
        <taxon>Eukaryota</taxon>
        <taxon>Metazoa</taxon>
        <taxon>Spiralia</taxon>
        <taxon>Lophotrochozoa</taxon>
        <taxon>Annelida</taxon>
        <taxon>Polychaeta</taxon>
        <taxon>Sedentaria</taxon>
        <taxon>Canalipalpata</taxon>
        <taxon>Sabellida</taxon>
        <taxon>Serpulidae</taxon>
        <taxon>Spirobranchus</taxon>
    </lineage>
</organism>
<accession>D2WL82</accession>
<feature type="domain" description="GST C-terminal" evidence="1">
    <location>
        <begin position="1"/>
        <end position="141"/>
    </location>
</feature>
<dbReference type="PROSITE" id="PS50405">
    <property type="entry name" value="GST_CTER"/>
    <property type="match status" value="1"/>
</dbReference>
<dbReference type="InterPro" id="IPR036282">
    <property type="entry name" value="Glutathione-S-Trfase_C_sf"/>
</dbReference>
<evidence type="ECO:0000259" key="1">
    <source>
        <dbReference type="PROSITE" id="PS50405"/>
    </source>
</evidence>
<evidence type="ECO:0000313" key="2">
    <source>
        <dbReference type="EMBL" id="ADB11397.1"/>
    </source>
</evidence>
<dbReference type="GO" id="GO:0016740">
    <property type="term" value="F:transferase activity"/>
    <property type="evidence" value="ECO:0007669"/>
    <property type="project" value="UniProtKB-KW"/>
</dbReference>
<keyword evidence="2" id="KW-0808">Transferase</keyword>
<feature type="non-terminal residue" evidence="2">
    <location>
        <position position="1"/>
    </location>
</feature>
<sequence>AKTRLLSDHISKKIVPQYYTCLQRQEQAEQDVAKENILTAIVTLMKEADPVGPFLIGKYFSMADIMLAPYAHRFDVVLSHFRGFQIPGQNGCENKSSETHAEEFERYAVWWAAVQGVAAYKETLQDRQRLIDSYGRYANNSVKSEVGDAIRKGTALP</sequence>
<dbReference type="AlphaFoldDB" id="D2WL82"/>
<dbReference type="EMBL" id="GQ381299">
    <property type="protein sequence ID" value="ADB11397.1"/>
    <property type="molecule type" value="mRNA"/>
</dbReference>
<dbReference type="PANTHER" id="PTHR43968:SF6">
    <property type="entry name" value="GLUTATHIONE S-TRANSFERASE OMEGA"/>
    <property type="match status" value="1"/>
</dbReference>
<dbReference type="Pfam" id="PF13410">
    <property type="entry name" value="GST_C_2"/>
    <property type="match status" value="1"/>
</dbReference>
<dbReference type="PANTHER" id="PTHR43968">
    <property type="match status" value="1"/>
</dbReference>
<reference evidence="2" key="1">
    <citation type="journal article" date="2009" name="BMC Evol. Biol.">
        <title>An EST screen from the annelid Pomatoceros lamarckii reveals patterns of gene loss and gain in animals.</title>
        <authorList>
            <person name="Takahashi T."/>
            <person name="McDougall C."/>
            <person name="Troscianko J."/>
            <person name="Chen W.C."/>
            <person name="Jayaraman-Nagarajan A."/>
            <person name="Shimeld S.M."/>
            <person name="Ferrier D.E."/>
        </authorList>
    </citation>
    <scope>NUCLEOTIDE SEQUENCE</scope>
</reference>
<dbReference type="InterPro" id="IPR050983">
    <property type="entry name" value="GST_Omega/HSP26"/>
</dbReference>
<name>D2WL82_SPILA</name>